<dbReference type="RefSeq" id="WP_339124857.1">
    <property type="nucleotide sequence ID" value="NZ_BAABKS010000099.1"/>
</dbReference>
<evidence type="ECO:0000313" key="2">
    <source>
        <dbReference type="Proteomes" id="UP001597182"/>
    </source>
</evidence>
<dbReference type="EMBL" id="JBHTMB010000294">
    <property type="protein sequence ID" value="MFD1237537.1"/>
    <property type="molecule type" value="Genomic_DNA"/>
</dbReference>
<keyword evidence="2" id="KW-1185">Reference proteome</keyword>
<gene>
    <name evidence="1" type="ORF">ACFQ34_29995</name>
</gene>
<dbReference type="SUPFAM" id="SSF51182">
    <property type="entry name" value="RmlC-like cupins"/>
    <property type="match status" value="1"/>
</dbReference>
<dbReference type="InterPro" id="IPR014710">
    <property type="entry name" value="RmlC-like_jellyroll"/>
</dbReference>
<dbReference type="Gene3D" id="2.60.120.10">
    <property type="entry name" value="Jelly Rolls"/>
    <property type="match status" value="1"/>
</dbReference>
<evidence type="ECO:0008006" key="3">
    <source>
        <dbReference type="Google" id="ProtNLM"/>
    </source>
</evidence>
<sequence length="138" mass="14565">MFQNNSVLVPTTLADAVIHLHGDGAAEAAPRRGGTAPGRWTVAAVRARSDADLHSDVWERHADGDEVLCAMSGGFDVHVRAADGGRETVVALTAPGSAVVVPAATWHRVSVRDPGDLLAVTRRSGTTHEHVREPGRPR</sequence>
<evidence type="ECO:0000313" key="1">
    <source>
        <dbReference type="EMBL" id="MFD1237537.1"/>
    </source>
</evidence>
<proteinExistence type="predicted"/>
<dbReference type="Proteomes" id="UP001597182">
    <property type="component" value="Unassembled WGS sequence"/>
</dbReference>
<name>A0ABW3VQL0_9PSEU</name>
<organism evidence="1 2">
    <name type="scientific">Pseudonocardia benzenivorans</name>
    <dbReference type="NCBI Taxonomy" id="228005"/>
    <lineage>
        <taxon>Bacteria</taxon>
        <taxon>Bacillati</taxon>
        <taxon>Actinomycetota</taxon>
        <taxon>Actinomycetes</taxon>
        <taxon>Pseudonocardiales</taxon>
        <taxon>Pseudonocardiaceae</taxon>
        <taxon>Pseudonocardia</taxon>
    </lineage>
</organism>
<comment type="caution">
    <text evidence="1">The sequence shown here is derived from an EMBL/GenBank/DDBJ whole genome shotgun (WGS) entry which is preliminary data.</text>
</comment>
<protein>
    <recommendedName>
        <fullName evidence="3">Cupin domain-containing protein</fullName>
    </recommendedName>
</protein>
<accession>A0ABW3VQL0</accession>
<dbReference type="InterPro" id="IPR011051">
    <property type="entry name" value="RmlC_Cupin_sf"/>
</dbReference>
<reference evidence="2" key="1">
    <citation type="journal article" date="2019" name="Int. J. Syst. Evol. Microbiol.">
        <title>The Global Catalogue of Microorganisms (GCM) 10K type strain sequencing project: providing services to taxonomists for standard genome sequencing and annotation.</title>
        <authorList>
            <consortium name="The Broad Institute Genomics Platform"/>
            <consortium name="The Broad Institute Genome Sequencing Center for Infectious Disease"/>
            <person name="Wu L."/>
            <person name="Ma J."/>
        </authorList>
    </citation>
    <scope>NUCLEOTIDE SEQUENCE [LARGE SCALE GENOMIC DNA]</scope>
    <source>
        <strain evidence="2">CCUG 49018</strain>
    </source>
</reference>